<evidence type="ECO:0000256" key="3">
    <source>
        <dbReference type="ARBA" id="ARBA00023172"/>
    </source>
</evidence>
<dbReference type="Pfam" id="PF04381">
    <property type="entry name" value="RdgC"/>
    <property type="match status" value="1"/>
</dbReference>
<dbReference type="GO" id="GO:0003690">
    <property type="term" value="F:double-stranded DNA binding"/>
    <property type="evidence" value="ECO:0007669"/>
    <property type="project" value="TreeGrafter"/>
</dbReference>
<dbReference type="GO" id="GO:0009295">
    <property type="term" value="C:nucleoid"/>
    <property type="evidence" value="ECO:0007669"/>
    <property type="project" value="UniProtKB-SubCell"/>
</dbReference>
<dbReference type="EMBL" id="MN536026">
    <property type="protein sequence ID" value="QIG56926.1"/>
    <property type="molecule type" value="Genomic_DNA"/>
</dbReference>
<dbReference type="Proteomes" id="UP000502584">
    <property type="component" value="Segment"/>
</dbReference>
<evidence type="ECO:0000256" key="1">
    <source>
        <dbReference type="ARBA" id="ARBA00004453"/>
    </source>
</evidence>
<evidence type="ECO:0000256" key="4">
    <source>
        <dbReference type="SAM" id="MobiDB-lite"/>
    </source>
</evidence>
<gene>
    <name evidence="5" type="ORF">vBPaeSS2019XI_048</name>
</gene>
<accession>A0A6G6XHF8</accession>
<name>A0A6G6XHF8_9CAUD</name>
<dbReference type="InterPro" id="IPR007476">
    <property type="entry name" value="RdgC"/>
</dbReference>
<evidence type="ECO:0000313" key="6">
    <source>
        <dbReference type="Proteomes" id="UP000502584"/>
    </source>
</evidence>
<keyword evidence="6" id="KW-1185">Reference proteome</keyword>
<dbReference type="GO" id="GO:0000018">
    <property type="term" value="P:regulation of DNA recombination"/>
    <property type="evidence" value="ECO:0007669"/>
    <property type="project" value="TreeGrafter"/>
</dbReference>
<dbReference type="PANTHER" id="PTHR38103">
    <property type="entry name" value="RECOMBINATION-ASSOCIATED PROTEIN RDGC"/>
    <property type="match status" value="1"/>
</dbReference>
<evidence type="ECO:0000313" key="5">
    <source>
        <dbReference type="EMBL" id="QIG56926.1"/>
    </source>
</evidence>
<reference evidence="5 6" key="1">
    <citation type="submission" date="2019-10" db="EMBL/GenBank/DDBJ databases">
        <title>Genome of the temperate Pseudomonas aerugionosa phage vB_Pae-SS2019XI.</title>
        <authorList>
            <person name="Hammerl J.A."/>
            <person name="Jaeckel C."/>
            <person name="Schnehle S."/>
            <person name="Schmoger S."/>
        </authorList>
    </citation>
    <scope>NUCLEOTIDE SEQUENCE [LARGE SCALE GENOMIC DNA]</scope>
</reference>
<dbReference type="PANTHER" id="PTHR38103:SF1">
    <property type="entry name" value="RECOMBINATION-ASSOCIATED PROTEIN RDGC"/>
    <property type="match status" value="1"/>
</dbReference>
<proteinExistence type="predicted"/>
<organism evidence="5 6">
    <name type="scientific">Pseudomonas phage vB_Pae-SS2019XI</name>
    <dbReference type="NCBI Taxonomy" id="2660688"/>
    <lineage>
        <taxon>Viruses</taxon>
        <taxon>Duplodnaviria</taxon>
        <taxon>Heunggongvirae</taxon>
        <taxon>Uroviricota</taxon>
        <taxon>Caudoviricetes</taxon>
        <taxon>Casjensviridae</taxon>
        <taxon>Maxdohrnvirus</taxon>
        <taxon>Maxdohrnvirus SS2019XI</taxon>
    </lineage>
</organism>
<protein>
    <submittedName>
        <fullName evidence="5">Recombination protein</fullName>
    </submittedName>
</protein>
<feature type="compositionally biased region" description="Basic and acidic residues" evidence="4">
    <location>
        <begin position="357"/>
        <end position="368"/>
    </location>
</feature>
<evidence type="ECO:0000256" key="2">
    <source>
        <dbReference type="ARBA" id="ARBA00022490"/>
    </source>
</evidence>
<feature type="compositionally biased region" description="Acidic residues" evidence="4">
    <location>
        <begin position="347"/>
        <end position="356"/>
    </location>
</feature>
<sequence>MFKNMMFYRVTNPDHVATLNDWEGLGALLAELPAREPTGSQWRALGFDLPAPRLSDELVWSAPSGANLFTLYVHERQLTGATIREHVAARVEKIESREQRKCYRKELAQIRDEVEAELLPRAFIKHSVINMLVIGNLLVVESSSAKKAEDALDALRRAMDSLSVRPLTFKVEPSAWLTEIMRSNAYDNLKRLDAAKLVNSEKDVVTFKGVNLDDEEPQSYLNNAFRVAELLVAFSWEGEDQMYFKVSDQLIFKSIKFDDLVLGEIGKDSDGDPATTLDASLAILVGTIQRLVGTLADQLGEDLPSKLANDVAAVIAPIKNGGSISINGVEVYRSPEISKERLKGVIDGEDGDDDEFEQARRQTEDDDL</sequence>
<comment type="subcellular location">
    <subcellularLocation>
        <location evidence="1">Cytoplasm</location>
        <location evidence="1">Nucleoid</location>
    </subcellularLocation>
</comment>
<feature type="region of interest" description="Disordered" evidence="4">
    <location>
        <begin position="342"/>
        <end position="368"/>
    </location>
</feature>
<keyword evidence="3" id="KW-0233">DNA recombination</keyword>
<keyword evidence="2" id="KW-0963">Cytoplasm</keyword>
<dbReference type="GO" id="GO:0006310">
    <property type="term" value="P:DNA recombination"/>
    <property type="evidence" value="ECO:0007669"/>
    <property type="project" value="UniProtKB-KW"/>
</dbReference>